<accession>A0A8T0JC14</accession>
<gene>
    <name evidence="2" type="ORF">KC19_1G264300</name>
</gene>
<feature type="compositionally biased region" description="Polar residues" evidence="1">
    <location>
        <begin position="400"/>
        <end position="416"/>
    </location>
</feature>
<feature type="compositionally biased region" description="Polar residues" evidence="1">
    <location>
        <begin position="439"/>
        <end position="448"/>
    </location>
</feature>
<name>A0A8T0JC14_CERPU</name>
<protein>
    <submittedName>
        <fullName evidence="2">Uncharacterized protein</fullName>
    </submittedName>
</protein>
<keyword evidence="3" id="KW-1185">Reference proteome</keyword>
<sequence length="500" mass="56129">MRESWSTSSEVRAARDFISFSQLVSRSVASLKWNTPVCSLFSWNWRCTASCWAFANDSSSLRDLLFSAAMVTSAFSTTPFRLTTFSSSPRRFSFAFSSSSLSWRTSSSSLSAAMRELSLDPALCTDSSFRWLPSELWGETELRPLRDRSLGSGDRYLPALPLGLLPRLAGLLPLPGGLQRIGVAERLRCGGGDRVRWWIRSRDGGERRRIRSLMSRDLKSRSRSRNPNPFKFFRTSLTRMVRPSICPPSMSRIAIVAERGLVNDTNPKPRDSPLSRSYTIFTETTSPNSMNAFFTVSSLLSYDSPPTYTEFTSSISTTLSQVVDREILDNSDPLRRWPHEGESLTWGEPYIGCSLPAGRSNILTECNHIVLLAINAGLPARNALLPVAHTTAPLPRAQKPQPQAPNSKWPCSQQPPRNARPLRRSSLQRYLRPPRNLKPQLQTSSRDQTLAAKTESPPLKLALAKPPFRATAEQLHPSPRYRRTIPPRQWKTPQTLKGPR</sequence>
<feature type="region of interest" description="Disordered" evidence="1">
    <location>
        <begin position="394"/>
        <end position="500"/>
    </location>
</feature>
<comment type="caution">
    <text evidence="2">The sequence shown here is derived from an EMBL/GenBank/DDBJ whole genome shotgun (WGS) entry which is preliminary data.</text>
</comment>
<dbReference type="Proteomes" id="UP000822688">
    <property type="component" value="Chromosome 1"/>
</dbReference>
<proteinExistence type="predicted"/>
<evidence type="ECO:0000313" key="2">
    <source>
        <dbReference type="EMBL" id="KAG0592582.1"/>
    </source>
</evidence>
<dbReference type="AlphaFoldDB" id="A0A8T0JC14"/>
<reference evidence="2" key="1">
    <citation type="submission" date="2020-06" db="EMBL/GenBank/DDBJ databases">
        <title>WGS assembly of Ceratodon purpureus strain R40.</title>
        <authorList>
            <person name="Carey S.B."/>
            <person name="Jenkins J."/>
            <person name="Shu S."/>
            <person name="Lovell J.T."/>
            <person name="Sreedasyam A."/>
            <person name="Maumus F."/>
            <person name="Tiley G.P."/>
            <person name="Fernandez-Pozo N."/>
            <person name="Barry K."/>
            <person name="Chen C."/>
            <person name="Wang M."/>
            <person name="Lipzen A."/>
            <person name="Daum C."/>
            <person name="Saski C.A."/>
            <person name="Payton A.C."/>
            <person name="Mcbreen J.C."/>
            <person name="Conrad R.E."/>
            <person name="Kollar L.M."/>
            <person name="Olsson S."/>
            <person name="Huttunen S."/>
            <person name="Landis J.B."/>
            <person name="Wickett N.J."/>
            <person name="Johnson M.G."/>
            <person name="Rensing S.A."/>
            <person name="Grimwood J."/>
            <person name="Schmutz J."/>
            <person name="Mcdaniel S.F."/>
        </authorList>
    </citation>
    <scope>NUCLEOTIDE SEQUENCE</scope>
    <source>
        <strain evidence="2">R40</strain>
    </source>
</reference>
<organism evidence="2 3">
    <name type="scientific">Ceratodon purpureus</name>
    <name type="common">Fire moss</name>
    <name type="synonym">Dicranum purpureum</name>
    <dbReference type="NCBI Taxonomy" id="3225"/>
    <lineage>
        <taxon>Eukaryota</taxon>
        <taxon>Viridiplantae</taxon>
        <taxon>Streptophyta</taxon>
        <taxon>Embryophyta</taxon>
        <taxon>Bryophyta</taxon>
        <taxon>Bryophytina</taxon>
        <taxon>Bryopsida</taxon>
        <taxon>Dicranidae</taxon>
        <taxon>Pseudoditrichales</taxon>
        <taxon>Ditrichaceae</taxon>
        <taxon>Ceratodon</taxon>
    </lineage>
</organism>
<feature type="compositionally biased region" description="Polar residues" evidence="1">
    <location>
        <begin position="491"/>
        <end position="500"/>
    </location>
</feature>
<dbReference type="EMBL" id="CM026421">
    <property type="protein sequence ID" value="KAG0592582.1"/>
    <property type="molecule type" value="Genomic_DNA"/>
</dbReference>
<evidence type="ECO:0000256" key="1">
    <source>
        <dbReference type="SAM" id="MobiDB-lite"/>
    </source>
</evidence>
<feature type="compositionally biased region" description="Low complexity" evidence="1">
    <location>
        <begin position="457"/>
        <end position="467"/>
    </location>
</feature>
<evidence type="ECO:0000313" key="3">
    <source>
        <dbReference type="Proteomes" id="UP000822688"/>
    </source>
</evidence>